<dbReference type="Gene3D" id="3.30.110.70">
    <property type="entry name" value="Hypothetical protein apc22750. Chain B"/>
    <property type="match status" value="1"/>
</dbReference>
<dbReference type="Gene3D" id="3.20.20.140">
    <property type="entry name" value="Metal-dependent hydrolases"/>
    <property type="match status" value="1"/>
</dbReference>
<name>A0A364N020_STELY</name>
<keyword evidence="2" id="KW-0378">Hydrolase</keyword>
<evidence type="ECO:0000313" key="3">
    <source>
        <dbReference type="Proteomes" id="UP000249619"/>
    </source>
</evidence>
<dbReference type="InterPro" id="IPR033932">
    <property type="entry name" value="YtcJ-like"/>
</dbReference>
<gene>
    <name evidence="2" type="ORF">DDE83_006124</name>
</gene>
<dbReference type="SUPFAM" id="SSF51556">
    <property type="entry name" value="Metallo-dependent hydrolases"/>
    <property type="match status" value="1"/>
</dbReference>
<dbReference type="InterPro" id="IPR013108">
    <property type="entry name" value="Amidohydro_3"/>
</dbReference>
<dbReference type="CDD" id="cd01300">
    <property type="entry name" value="YtcJ_like"/>
    <property type="match status" value="1"/>
</dbReference>
<dbReference type="InterPro" id="IPR002765">
    <property type="entry name" value="UPF0145_YbjQ-like"/>
</dbReference>
<dbReference type="GO" id="GO:0016810">
    <property type="term" value="F:hydrolase activity, acting on carbon-nitrogen (but not peptide) bonds"/>
    <property type="evidence" value="ECO:0007669"/>
    <property type="project" value="InterPro"/>
</dbReference>
<dbReference type="InterPro" id="IPR011059">
    <property type="entry name" value="Metal-dep_hydrolase_composite"/>
</dbReference>
<organism evidence="2 3">
    <name type="scientific">Stemphylium lycopersici</name>
    <name type="common">Tomato gray leaf spot disease fungus</name>
    <name type="synonym">Thyrospora lycopersici</name>
    <dbReference type="NCBI Taxonomy" id="183478"/>
    <lineage>
        <taxon>Eukaryota</taxon>
        <taxon>Fungi</taxon>
        <taxon>Dikarya</taxon>
        <taxon>Ascomycota</taxon>
        <taxon>Pezizomycotina</taxon>
        <taxon>Dothideomycetes</taxon>
        <taxon>Pleosporomycetidae</taxon>
        <taxon>Pleosporales</taxon>
        <taxon>Pleosporineae</taxon>
        <taxon>Pleosporaceae</taxon>
        <taxon>Stemphylium</taxon>
    </lineage>
</organism>
<dbReference type="PANTHER" id="PTHR22642">
    <property type="entry name" value="IMIDAZOLONEPROPIONASE"/>
    <property type="match status" value="1"/>
</dbReference>
<feature type="domain" description="Amidohydrolase 3" evidence="1">
    <location>
        <begin position="59"/>
        <end position="537"/>
    </location>
</feature>
<dbReference type="SUPFAM" id="SSF117782">
    <property type="entry name" value="YbjQ-like"/>
    <property type="match status" value="1"/>
</dbReference>
<evidence type="ECO:0000259" key="1">
    <source>
        <dbReference type="Pfam" id="PF07969"/>
    </source>
</evidence>
<dbReference type="EMBL" id="QGDH01000090">
    <property type="protein sequence ID" value="RAR08207.1"/>
    <property type="molecule type" value="Genomic_DNA"/>
</dbReference>
<dbReference type="PANTHER" id="PTHR22642:SF20">
    <property type="entry name" value="AMIDOHYDROLASE 3 DOMAIN-CONTAINING PROTEIN"/>
    <property type="match status" value="1"/>
</dbReference>
<dbReference type="Gene3D" id="2.30.40.10">
    <property type="entry name" value="Urease, subunit C, domain 1"/>
    <property type="match status" value="1"/>
</dbReference>
<dbReference type="Proteomes" id="UP000249619">
    <property type="component" value="Unassembled WGS sequence"/>
</dbReference>
<reference evidence="3" key="1">
    <citation type="submission" date="2018-05" db="EMBL/GenBank/DDBJ databases">
        <title>Draft genome sequence of Stemphylium lycopersici strain CIDEFI 213.</title>
        <authorList>
            <person name="Medina R."/>
            <person name="Franco M.E.E."/>
            <person name="Lucentini C.G."/>
            <person name="Saparrat M.C.N."/>
            <person name="Balatti P.A."/>
        </authorList>
    </citation>
    <scope>NUCLEOTIDE SEQUENCE [LARGE SCALE GENOMIC DNA]</scope>
    <source>
        <strain evidence="3">CIDEFI 213</strain>
    </source>
</reference>
<accession>A0A364N020</accession>
<dbReference type="Pfam" id="PF07969">
    <property type="entry name" value="Amidohydro_3"/>
    <property type="match status" value="1"/>
</dbReference>
<dbReference type="Gene3D" id="3.10.310.70">
    <property type="match status" value="1"/>
</dbReference>
<proteinExistence type="predicted"/>
<dbReference type="STRING" id="183478.A0A364N020"/>
<dbReference type="AlphaFoldDB" id="A0A364N020"/>
<dbReference type="InterPro" id="IPR032466">
    <property type="entry name" value="Metal_Hydrolase"/>
</dbReference>
<dbReference type="Pfam" id="PF01906">
    <property type="entry name" value="YbjQ_1"/>
    <property type="match status" value="1"/>
</dbReference>
<keyword evidence="3" id="KW-1185">Reference proteome</keyword>
<evidence type="ECO:0000313" key="2">
    <source>
        <dbReference type="EMBL" id="RAR08207.1"/>
    </source>
</evidence>
<sequence>MSAAQNTKILTNARCFEGGASKAESQFQSALIIQDGKISFIGSSDAPEIQSCREAGAVVQDLGGKHVLPGFIDAHMHFLMLGQSLHKVDLDHAKDLEEIRSRISKYAQANPDKPRIMCKGWMHSMTNGEAKASMLDDLDPRPIYVDSKDIHSCWCNSAALKEMGIQDVEAPAGGTIERDEQGNASGLLSEACVLLIVWPYLAKVTPLEDKMAALRTAINAYHGVGCTGCIDMAMDESAWEAILALQSVEGLPLRVAAHWCILPGNGEEHRLQQVERAIELNKKYNSKNSPDLRIVGIKIICDGVIDACTAALAEPYTTNGHFEGPIWTPEMLDPVVKKASESGLQCALHAIGDQAVHNAVNVLEKYGKPGQRHRIEHLELTAPEDAKRLGRLGITASIQPVHSDPAILRAWPKLLGPERVKRAFAYSDFADHGATLAIGSDTPTAPYAPLPNLYVATTRKSARQPDAGDAPVNENFRLELAQAVTAVTEGAAFSSFSEDRVGSLKVGKMADFCVVDMEWKGEELLKAKVMETWFEGKKSEEEINTAKRNVAPHFARQLLLAKGGLVSAACIFYVARHFAPASRLPTILVEPSTIHTAEMLTNRRSTMMVPPNRMPSWHPHSKGSMPQDVVAAPLSTDTEAPQSRTPAMLTSTSSDLPGHRIIRVLGAVHGTTSATRKDTKSFIKNMASKFSSTWGEAKSVTSIVYQARDQAIDRLVKEAISRGANAVFGLDIREAEILGCVVVSVSGTAAWVKRDSAQDANPFQ</sequence>
<dbReference type="SUPFAM" id="SSF51338">
    <property type="entry name" value="Composite domain of metallo-dependent hydrolases"/>
    <property type="match status" value="1"/>
</dbReference>
<dbReference type="InterPro" id="IPR035439">
    <property type="entry name" value="UPF0145_dom_sf"/>
</dbReference>
<comment type="caution">
    <text evidence="2">The sequence shown here is derived from an EMBL/GenBank/DDBJ whole genome shotgun (WGS) entry which is preliminary data.</text>
</comment>
<protein>
    <submittedName>
        <fullName evidence="2">Amidohydrolase family protein</fullName>
    </submittedName>
</protein>